<organism evidence="1">
    <name type="scientific">Aureimonas altamirensis</name>
    <dbReference type="NCBI Taxonomy" id="370622"/>
    <lineage>
        <taxon>Bacteria</taxon>
        <taxon>Pseudomonadati</taxon>
        <taxon>Pseudomonadota</taxon>
        <taxon>Alphaproteobacteria</taxon>
        <taxon>Hyphomicrobiales</taxon>
        <taxon>Aurantimonadaceae</taxon>
        <taxon>Aureimonas</taxon>
    </lineage>
</organism>
<evidence type="ECO:0000313" key="1">
    <source>
        <dbReference type="EMBL" id="BAT25856.1"/>
    </source>
</evidence>
<protein>
    <submittedName>
        <fullName evidence="1">Membrane dipeptidase</fullName>
    </submittedName>
</protein>
<reference evidence="1" key="1">
    <citation type="journal article" date="2015" name="Proc. Natl. Acad. Sci. U.S.A.">
        <title>Bacterial clade with the ribosomal RNA operon on a small plasmid rather than the chromosome.</title>
        <authorList>
            <person name="Anda M."/>
            <person name="Ohtsubo Y."/>
            <person name="Okubo T."/>
            <person name="Sugawara M."/>
            <person name="Nagata Y."/>
            <person name="Tsuda M."/>
            <person name="Minamisawa K."/>
            <person name="Mitsui H."/>
        </authorList>
    </citation>
    <scope>NUCLEOTIDE SEQUENCE</scope>
    <source>
        <strain evidence="1">DSM 21988</strain>
    </source>
</reference>
<name>A0A0P0YX07_9HYPH</name>
<dbReference type="AlphaFoldDB" id="A0A0P0YX07"/>
<proteinExistence type="predicted"/>
<sequence length="100" mass="11378">MCNLDDSTRQYIRGRTKHRNQERINLSGTRCTGSIWTCHPDKSTAALKNRQKGRRTCFSSAWLPAPPRLDFGLVKAQVYGMPTTDRHLPDFFRVCPIAGV</sequence>
<dbReference type="EMBL" id="LC066370">
    <property type="protein sequence ID" value="BAT25856.1"/>
    <property type="molecule type" value="Genomic_DNA"/>
</dbReference>
<accession>A0A0P0YX07</accession>